<name>A0ABD3V1B4_SINWO</name>
<feature type="region of interest" description="Disordered" evidence="2">
    <location>
        <begin position="99"/>
        <end position="118"/>
    </location>
</feature>
<evidence type="ECO:0008006" key="5">
    <source>
        <dbReference type="Google" id="ProtNLM"/>
    </source>
</evidence>
<comment type="caution">
    <text evidence="3">The sequence shown here is derived from an EMBL/GenBank/DDBJ whole genome shotgun (WGS) entry which is preliminary data.</text>
</comment>
<sequence length="118" mass="13463">MSDFFSSKQRWLVLIEKQKEIIDKGVHKKSQNMVEEIMLQYCYPRLDVNVSKGVNHLLKSPFCVHPKTGRVCVPIDPVNVDSFDPFSVPTISGLIEELNKSETTEEQGKRTKGTNLKI</sequence>
<dbReference type="PANTHER" id="PTHR10536">
    <property type="entry name" value="DNA PRIMASE SMALL SUBUNIT"/>
    <property type="match status" value="1"/>
</dbReference>
<dbReference type="Pfam" id="PF01896">
    <property type="entry name" value="DNA_primase_S"/>
    <property type="match status" value="1"/>
</dbReference>
<dbReference type="InterPro" id="IPR002755">
    <property type="entry name" value="DNA_primase_S"/>
</dbReference>
<evidence type="ECO:0000256" key="1">
    <source>
        <dbReference type="ARBA" id="ARBA00009762"/>
    </source>
</evidence>
<proteinExistence type="inferred from homology"/>
<dbReference type="AlphaFoldDB" id="A0ABD3V1B4"/>
<gene>
    <name evidence="3" type="ORF">ACJMK2_013606</name>
</gene>
<accession>A0ABD3V1B4</accession>
<dbReference type="EMBL" id="JBJQND010000014">
    <property type="protein sequence ID" value="KAL3854332.1"/>
    <property type="molecule type" value="Genomic_DNA"/>
</dbReference>
<evidence type="ECO:0000313" key="4">
    <source>
        <dbReference type="Proteomes" id="UP001634394"/>
    </source>
</evidence>
<dbReference type="GO" id="GO:0006261">
    <property type="term" value="P:DNA-templated DNA replication"/>
    <property type="evidence" value="ECO:0007669"/>
    <property type="project" value="UniProtKB-ARBA"/>
</dbReference>
<dbReference type="Gene3D" id="3.90.920.10">
    <property type="entry name" value="DNA primase, PRIM domain"/>
    <property type="match status" value="1"/>
</dbReference>
<dbReference type="Proteomes" id="UP001634394">
    <property type="component" value="Unassembled WGS sequence"/>
</dbReference>
<evidence type="ECO:0000256" key="2">
    <source>
        <dbReference type="SAM" id="MobiDB-lite"/>
    </source>
</evidence>
<dbReference type="GO" id="GO:0003899">
    <property type="term" value="F:DNA-directed RNA polymerase activity"/>
    <property type="evidence" value="ECO:0007669"/>
    <property type="project" value="UniProtKB-ARBA"/>
</dbReference>
<keyword evidence="4" id="KW-1185">Reference proteome</keyword>
<organism evidence="3 4">
    <name type="scientific">Sinanodonta woodiana</name>
    <name type="common">Chinese pond mussel</name>
    <name type="synonym">Anodonta woodiana</name>
    <dbReference type="NCBI Taxonomy" id="1069815"/>
    <lineage>
        <taxon>Eukaryota</taxon>
        <taxon>Metazoa</taxon>
        <taxon>Spiralia</taxon>
        <taxon>Lophotrochozoa</taxon>
        <taxon>Mollusca</taxon>
        <taxon>Bivalvia</taxon>
        <taxon>Autobranchia</taxon>
        <taxon>Heteroconchia</taxon>
        <taxon>Palaeoheterodonta</taxon>
        <taxon>Unionida</taxon>
        <taxon>Unionoidea</taxon>
        <taxon>Unionidae</taxon>
        <taxon>Unioninae</taxon>
        <taxon>Sinanodonta</taxon>
    </lineage>
</organism>
<reference evidence="3 4" key="1">
    <citation type="submission" date="2024-11" db="EMBL/GenBank/DDBJ databases">
        <title>Chromosome-level genome assembly of the freshwater bivalve Anodonta woodiana.</title>
        <authorList>
            <person name="Chen X."/>
        </authorList>
    </citation>
    <scope>NUCLEOTIDE SEQUENCE [LARGE SCALE GENOMIC DNA]</scope>
    <source>
        <strain evidence="3">MN2024</strain>
        <tissue evidence="3">Gills</tissue>
    </source>
</reference>
<protein>
    <recommendedName>
        <fullName evidence="5">DNA primase small subunit</fullName>
    </recommendedName>
</protein>
<comment type="similarity">
    <text evidence="1">Belongs to the eukaryotic-type primase small subunit family.</text>
</comment>
<dbReference type="SUPFAM" id="SSF56747">
    <property type="entry name" value="Prim-pol domain"/>
    <property type="match status" value="1"/>
</dbReference>
<evidence type="ECO:0000313" key="3">
    <source>
        <dbReference type="EMBL" id="KAL3854332.1"/>
    </source>
</evidence>
<feature type="compositionally biased region" description="Basic and acidic residues" evidence="2">
    <location>
        <begin position="99"/>
        <end position="109"/>
    </location>
</feature>